<evidence type="ECO:0000313" key="2">
    <source>
        <dbReference type="EMBL" id="OAH41404.1"/>
    </source>
</evidence>
<dbReference type="EMBL" id="LSTR01000057">
    <property type="protein sequence ID" value="OAH41404.1"/>
    <property type="molecule type" value="Genomic_DNA"/>
</dbReference>
<comment type="caution">
    <text evidence="2">The sequence shown here is derived from an EMBL/GenBank/DDBJ whole genome shotgun (WGS) entry which is preliminary data.</text>
</comment>
<dbReference type="RefSeq" id="WP_017500676.1">
    <property type="nucleotide sequence ID" value="NZ_LSTR01000057.1"/>
</dbReference>
<accession>A0A177JKR7</accession>
<reference evidence="2 3" key="1">
    <citation type="submission" date="2016-02" db="EMBL/GenBank/DDBJ databases">
        <authorList>
            <person name="Wen L."/>
            <person name="He K."/>
            <person name="Yang H."/>
        </authorList>
    </citation>
    <scope>NUCLEOTIDE SEQUENCE [LARGE SCALE GENOMIC DNA]</scope>
    <source>
        <strain evidence="2 3">CD09_2</strain>
    </source>
</reference>
<sequence>MDQPICFNGRHEPSGALLSPHRRPGVTPMSRDDRVGVTLAARLRVKPPRFSMINGVNFATMT</sequence>
<gene>
    <name evidence="2" type="ORF">AX777_12050</name>
</gene>
<protein>
    <submittedName>
        <fullName evidence="2">Uncharacterized protein</fullName>
    </submittedName>
</protein>
<dbReference type="Proteomes" id="UP000077262">
    <property type="component" value="Unassembled WGS sequence"/>
</dbReference>
<evidence type="ECO:0000256" key="1">
    <source>
        <dbReference type="SAM" id="MobiDB-lite"/>
    </source>
</evidence>
<evidence type="ECO:0000313" key="3">
    <source>
        <dbReference type="Proteomes" id="UP000077262"/>
    </source>
</evidence>
<proteinExistence type="predicted"/>
<dbReference type="AlphaFoldDB" id="A0A177JKR7"/>
<name>A0A177JKR7_SPHYA</name>
<organism evidence="2 3">
    <name type="scientific">Sphingobium yanoikuyae</name>
    <name type="common">Sphingomonas yanoikuyae</name>
    <dbReference type="NCBI Taxonomy" id="13690"/>
    <lineage>
        <taxon>Bacteria</taxon>
        <taxon>Pseudomonadati</taxon>
        <taxon>Pseudomonadota</taxon>
        <taxon>Alphaproteobacteria</taxon>
        <taxon>Sphingomonadales</taxon>
        <taxon>Sphingomonadaceae</taxon>
        <taxon>Sphingobium</taxon>
    </lineage>
</organism>
<feature type="region of interest" description="Disordered" evidence="1">
    <location>
        <begin position="1"/>
        <end position="31"/>
    </location>
</feature>